<evidence type="ECO:0000256" key="1">
    <source>
        <dbReference type="PROSITE-ProRule" id="PRU00047"/>
    </source>
</evidence>
<gene>
    <name evidence="4" type="ORF">AMELA_G00024270</name>
</gene>
<keyword evidence="5" id="KW-1185">Reference proteome</keyword>
<keyword evidence="1" id="KW-0479">Metal-binding</keyword>
<proteinExistence type="predicted"/>
<comment type="caution">
    <text evidence="4">The sequence shown here is derived from an EMBL/GenBank/DDBJ whole genome shotgun (WGS) entry which is preliminary data.</text>
</comment>
<feature type="compositionally biased region" description="Basic and acidic residues" evidence="2">
    <location>
        <begin position="138"/>
        <end position="169"/>
    </location>
</feature>
<reference evidence="4 5" key="1">
    <citation type="submission" date="2020-02" db="EMBL/GenBank/DDBJ databases">
        <title>A chromosome-scale genome assembly of the black bullhead catfish (Ameiurus melas).</title>
        <authorList>
            <person name="Wen M."/>
            <person name="Zham M."/>
            <person name="Cabau C."/>
            <person name="Klopp C."/>
            <person name="Donnadieu C."/>
            <person name="Roques C."/>
            <person name="Bouchez O."/>
            <person name="Lampietro C."/>
            <person name="Jouanno E."/>
            <person name="Herpin A."/>
            <person name="Louis A."/>
            <person name="Berthelot C."/>
            <person name="Parey E."/>
            <person name="Roest-Crollius H."/>
            <person name="Braasch I."/>
            <person name="Postlethwait J."/>
            <person name="Robinson-Rechavi M."/>
            <person name="Echchiki A."/>
            <person name="Begum T."/>
            <person name="Montfort J."/>
            <person name="Schartl M."/>
            <person name="Bobe J."/>
            <person name="Guiguen Y."/>
        </authorList>
    </citation>
    <scope>NUCLEOTIDE SEQUENCE [LARGE SCALE GENOMIC DNA]</scope>
    <source>
        <strain evidence="4">M_S1</strain>
        <tissue evidence="4">Blood</tissue>
    </source>
</reference>
<accession>A0A7J6BCF7</accession>
<evidence type="ECO:0000313" key="5">
    <source>
        <dbReference type="Proteomes" id="UP000593565"/>
    </source>
</evidence>
<dbReference type="GO" id="GO:0003676">
    <property type="term" value="F:nucleic acid binding"/>
    <property type="evidence" value="ECO:0007669"/>
    <property type="project" value="InterPro"/>
</dbReference>
<evidence type="ECO:0000256" key="2">
    <source>
        <dbReference type="SAM" id="MobiDB-lite"/>
    </source>
</evidence>
<dbReference type="AlphaFoldDB" id="A0A7J6BCF7"/>
<protein>
    <recommendedName>
        <fullName evidence="3">CCHC-type domain-containing protein</fullName>
    </recommendedName>
</protein>
<feature type="compositionally biased region" description="Polar residues" evidence="2">
    <location>
        <begin position="170"/>
        <end position="186"/>
    </location>
</feature>
<feature type="compositionally biased region" description="Basic and acidic residues" evidence="2">
    <location>
        <begin position="73"/>
        <end position="86"/>
    </location>
</feature>
<dbReference type="EMBL" id="JAAGNN010000002">
    <property type="protein sequence ID" value="KAF4092774.1"/>
    <property type="molecule type" value="Genomic_DNA"/>
</dbReference>
<dbReference type="Proteomes" id="UP000593565">
    <property type="component" value="Unassembled WGS sequence"/>
</dbReference>
<name>A0A7J6BCF7_AMEME</name>
<evidence type="ECO:0000313" key="4">
    <source>
        <dbReference type="EMBL" id="KAF4092774.1"/>
    </source>
</evidence>
<sequence length="241" mass="26616">MLLKNRKRTLDVNFKVKHSSNSYTVYATTERLRCFGCGEVGHKQLSCPCSAAQPGNSGGDTAGAQQQQQQRGDSQRKVTGEQEPRAEGGNVSPRSQQEEVSKVHTTGAIAVPSDSVDTRPHTSNNNDTRPHTSNNTDTRPRTRNNDTRPRTSNDTDTRPRTSNNKDTRPRTSNNNETRPRTSNNNETRPRTSNDTGTRDYSSDNTDSTQRSCLKPGQAVTGGGSNRTQPQQKFQQDVNVDN</sequence>
<feature type="compositionally biased region" description="Basic and acidic residues" evidence="2">
    <location>
        <begin position="187"/>
        <end position="201"/>
    </location>
</feature>
<dbReference type="InterPro" id="IPR001878">
    <property type="entry name" value="Znf_CCHC"/>
</dbReference>
<feature type="compositionally biased region" description="Low complexity" evidence="2">
    <location>
        <begin position="62"/>
        <end position="72"/>
    </location>
</feature>
<keyword evidence="1" id="KW-0863">Zinc-finger</keyword>
<organism evidence="4 5">
    <name type="scientific">Ameiurus melas</name>
    <name type="common">Black bullhead</name>
    <name type="synonym">Silurus melas</name>
    <dbReference type="NCBI Taxonomy" id="219545"/>
    <lineage>
        <taxon>Eukaryota</taxon>
        <taxon>Metazoa</taxon>
        <taxon>Chordata</taxon>
        <taxon>Craniata</taxon>
        <taxon>Vertebrata</taxon>
        <taxon>Euteleostomi</taxon>
        <taxon>Actinopterygii</taxon>
        <taxon>Neopterygii</taxon>
        <taxon>Teleostei</taxon>
        <taxon>Ostariophysi</taxon>
        <taxon>Siluriformes</taxon>
        <taxon>Ictaluridae</taxon>
        <taxon>Ameiurus</taxon>
    </lineage>
</organism>
<feature type="domain" description="CCHC-type" evidence="3">
    <location>
        <begin position="33"/>
        <end position="48"/>
    </location>
</feature>
<feature type="compositionally biased region" description="Polar residues" evidence="2">
    <location>
        <begin position="225"/>
        <end position="241"/>
    </location>
</feature>
<dbReference type="GO" id="GO:0008270">
    <property type="term" value="F:zinc ion binding"/>
    <property type="evidence" value="ECO:0007669"/>
    <property type="project" value="UniProtKB-KW"/>
</dbReference>
<feature type="compositionally biased region" description="Polar residues" evidence="2">
    <location>
        <begin position="202"/>
        <end position="211"/>
    </location>
</feature>
<feature type="region of interest" description="Disordered" evidence="2">
    <location>
        <begin position="52"/>
        <end position="241"/>
    </location>
</feature>
<keyword evidence="1" id="KW-0862">Zinc</keyword>
<dbReference type="PROSITE" id="PS50158">
    <property type="entry name" value="ZF_CCHC"/>
    <property type="match status" value="1"/>
</dbReference>
<evidence type="ECO:0000259" key="3">
    <source>
        <dbReference type="PROSITE" id="PS50158"/>
    </source>
</evidence>